<dbReference type="PANTHER" id="PTHR46480:SF1">
    <property type="entry name" value="VOLTAGE-GATED HYDROGEN CHANNEL 1"/>
    <property type="match status" value="1"/>
</dbReference>
<keyword evidence="8" id="KW-0175">Coiled coil</keyword>
<proteinExistence type="predicted"/>
<evidence type="ECO:0000256" key="9">
    <source>
        <dbReference type="ARBA" id="ARBA00023065"/>
    </source>
</evidence>
<evidence type="ECO:0000313" key="16">
    <source>
        <dbReference type="EMBL" id="RDL37904.1"/>
    </source>
</evidence>
<name>A0A370TQW2_9HELO</name>
<evidence type="ECO:0000256" key="4">
    <source>
        <dbReference type="ARBA" id="ARBA00022475"/>
    </source>
</evidence>
<dbReference type="AlphaFoldDB" id="A0A370TQW2"/>
<dbReference type="Pfam" id="PF00520">
    <property type="entry name" value="Ion_trans"/>
    <property type="match status" value="1"/>
</dbReference>
<dbReference type="EMBL" id="NPIC01000003">
    <property type="protein sequence ID" value="RDL37904.1"/>
    <property type="molecule type" value="Genomic_DNA"/>
</dbReference>
<gene>
    <name evidence="16" type="ORF">BP5553_05337</name>
</gene>
<comment type="caution">
    <text evidence="16">The sequence shown here is derived from an EMBL/GenBank/DDBJ whole genome shotgun (WGS) entry which is preliminary data.</text>
</comment>
<evidence type="ECO:0000256" key="3">
    <source>
        <dbReference type="ARBA" id="ARBA00022448"/>
    </source>
</evidence>
<feature type="compositionally biased region" description="Polar residues" evidence="13">
    <location>
        <begin position="198"/>
        <end position="208"/>
    </location>
</feature>
<dbReference type="STRING" id="2656787.A0A370TQW2"/>
<feature type="transmembrane region" description="Helical" evidence="14">
    <location>
        <begin position="80"/>
        <end position="105"/>
    </location>
</feature>
<protein>
    <recommendedName>
        <fullName evidence="2">Voltage-gated hydrogen channel 1</fullName>
    </recommendedName>
    <alternativeName>
        <fullName evidence="12">Hydrogen voltage-gated channel 1</fullName>
    </alternativeName>
</protein>
<dbReference type="Gene3D" id="1.20.120.350">
    <property type="entry name" value="Voltage-gated potassium channels. Chain C"/>
    <property type="match status" value="1"/>
</dbReference>
<feature type="region of interest" description="Disordered" evidence="13">
    <location>
        <begin position="187"/>
        <end position="208"/>
    </location>
</feature>
<dbReference type="Proteomes" id="UP000254866">
    <property type="component" value="Unassembled WGS sequence"/>
</dbReference>
<evidence type="ECO:0000256" key="8">
    <source>
        <dbReference type="ARBA" id="ARBA00023054"/>
    </source>
</evidence>
<evidence type="ECO:0000256" key="1">
    <source>
        <dbReference type="ARBA" id="ARBA00004651"/>
    </source>
</evidence>
<dbReference type="RefSeq" id="XP_031870560.1">
    <property type="nucleotide sequence ID" value="XM_032013960.1"/>
</dbReference>
<keyword evidence="11" id="KW-0407">Ion channel</keyword>
<evidence type="ECO:0000259" key="15">
    <source>
        <dbReference type="Pfam" id="PF00520"/>
    </source>
</evidence>
<keyword evidence="9" id="KW-0406">Ion transport</keyword>
<keyword evidence="10 14" id="KW-0472">Membrane</keyword>
<evidence type="ECO:0000256" key="11">
    <source>
        <dbReference type="ARBA" id="ARBA00023303"/>
    </source>
</evidence>
<feature type="transmembrane region" description="Helical" evidence="14">
    <location>
        <begin position="37"/>
        <end position="59"/>
    </location>
</feature>
<sequence>MPTGSRSSSAFGTRLKSVYSRSRTLVYKFLSSHAQHYTVLVLVSCDLLAIFADIIINLYQCDNLEMSHGLDHRLQHARDSLAIVGLVFSCIFLLELMLSFWIFGFRYFKSWFRSFDAAVIVASFVIDVVLRGVLGEVASLVIILRFWRFFKIIEEFSLASKENAEELEARIHELEIKNEKLKEEIKKQRGTVDEENSIGFQSGSVQRS</sequence>
<dbReference type="GO" id="GO:0005886">
    <property type="term" value="C:plasma membrane"/>
    <property type="evidence" value="ECO:0007669"/>
    <property type="project" value="UniProtKB-SubCell"/>
</dbReference>
<feature type="domain" description="Ion transport" evidence="15">
    <location>
        <begin position="50"/>
        <end position="154"/>
    </location>
</feature>
<keyword evidence="17" id="KW-1185">Reference proteome</keyword>
<evidence type="ECO:0000256" key="2">
    <source>
        <dbReference type="ARBA" id="ARBA00015897"/>
    </source>
</evidence>
<keyword evidence="3" id="KW-0813">Transport</keyword>
<evidence type="ECO:0000256" key="7">
    <source>
        <dbReference type="ARBA" id="ARBA00022989"/>
    </source>
</evidence>
<evidence type="ECO:0000256" key="5">
    <source>
        <dbReference type="ARBA" id="ARBA00022692"/>
    </source>
</evidence>
<organism evidence="16 17">
    <name type="scientific">Venustampulla echinocandica</name>
    <dbReference type="NCBI Taxonomy" id="2656787"/>
    <lineage>
        <taxon>Eukaryota</taxon>
        <taxon>Fungi</taxon>
        <taxon>Dikarya</taxon>
        <taxon>Ascomycota</taxon>
        <taxon>Pezizomycotina</taxon>
        <taxon>Leotiomycetes</taxon>
        <taxon>Helotiales</taxon>
        <taxon>Pleuroascaceae</taxon>
        <taxon>Venustampulla</taxon>
    </lineage>
</organism>
<dbReference type="GO" id="GO:0034702">
    <property type="term" value="C:monoatomic ion channel complex"/>
    <property type="evidence" value="ECO:0007669"/>
    <property type="project" value="UniProtKB-KW"/>
</dbReference>
<dbReference type="OrthoDB" id="427456at2759"/>
<accession>A0A370TQW2</accession>
<evidence type="ECO:0000256" key="12">
    <source>
        <dbReference type="ARBA" id="ARBA00031989"/>
    </source>
</evidence>
<feature type="transmembrane region" description="Helical" evidence="14">
    <location>
        <begin position="117"/>
        <end position="144"/>
    </location>
</feature>
<dbReference type="InterPro" id="IPR027359">
    <property type="entry name" value="Volt_channel_dom_sf"/>
</dbReference>
<dbReference type="GO" id="GO:0030171">
    <property type="term" value="F:voltage-gated proton channel activity"/>
    <property type="evidence" value="ECO:0007669"/>
    <property type="project" value="InterPro"/>
</dbReference>
<evidence type="ECO:0000313" key="17">
    <source>
        <dbReference type="Proteomes" id="UP000254866"/>
    </source>
</evidence>
<evidence type="ECO:0000256" key="13">
    <source>
        <dbReference type="SAM" id="MobiDB-lite"/>
    </source>
</evidence>
<keyword evidence="7 14" id="KW-1133">Transmembrane helix</keyword>
<keyword evidence="5 14" id="KW-0812">Transmembrane</keyword>
<evidence type="ECO:0000256" key="14">
    <source>
        <dbReference type="SAM" id="Phobius"/>
    </source>
</evidence>
<dbReference type="GeneID" id="43598186"/>
<dbReference type="PANTHER" id="PTHR46480">
    <property type="entry name" value="F20B24.22"/>
    <property type="match status" value="1"/>
</dbReference>
<dbReference type="InterPro" id="IPR005821">
    <property type="entry name" value="Ion_trans_dom"/>
</dbReference>
<reference evidence="16 17" key="1">
    <citation type="journal article" date="2018" name="IMA Fungus">
        <title>IMA Genome-F 9: Draft genome sequence of Annulohypoxylon stygium, Aspergillus mulundensis, Berkeleyomyces basicola (syn. Thielaviopsis basicola), Ceratocystis smalleyi, two Cercospora beticola strains, Coleophoma cylindrospora, Fusarium fracticaudum, Phialophora cf. hyalina, and Morchella septimelata.</title>
        <authorList>
            <person name="Wingfield B.D."/>
            <person name="Bills G.F."/>
            <person name="Dong Y."/>
            <person name="Huang W."/>
            <person name="Nel W.J."/>
            <person name="Swalarsk-Parry B.S."/>
            <person name="Vaghefi N."/>
            <person name="Wilken P.M."/>
            <person name="An Z."/>
            <person name="de Beer Z.W."/>
            <person name="De Vos L."/>
            <person name="Chen L."/>
            <person name="Duong T.A."/>
            <person name="Gao Y."/>
            <person name="Hammerbacher A."/>
            <person name="Kikkert J.R."/>
            <person name="Li Y."/>
            <person name="Li H."/>
            <person name="Li K."/>
            <person name="Li Q."/>
            <person name="Liu X."/>
            <person name="Ma X."/>
            <person name="Naidoo K."/>
            <person name="Pethybridge S.J."/>
            <person name="Sun J."/>
            <person name="Steenkamp E.T."/>
            <person name="van der Nest M.A."/>
            <person name="van Wyk S."/>
            <person name="Wingfield M.J."/>
            <person name="Xiong C."/>
            <person name="Yue Q."/>
            <person name="Zhang X."/>
        </authorList>
    </citation>
    <scope>NUCLEOTIDE SEQUENCE [LARGE SCALE GENOMIC DNA]</scope>
    <source>
        <strain evidence="16 17">BP 5553</strain>
    </source>
</reference>
<keyword evidence="4" id="KW-1003">Cell membrane</keyword>
<evidence type="ECO:0000256" key="6">
    <source>
        <dbReference type="ARBA" id="ARBA00022882"/>
    </source>
</evidence>
<dbReference type="InterPro" id="IPR031846">
    <property type="entry name" value="Hvcn1"/>
</dbReference>
<comment type="subcellular location">
    <subcellularLocation>
        <location evidence="1">Cell membrane</location>
        <topology evidence="1">Multi-pass membrane protein</topology>
    </subcellularLocation>
</comment>
<evidence type="ECO:0000256" key="10">
    <source>
        <dbReference type="ARBA" id="ARBA00023136"/>
    </source>
</evidence>
<keyword evidence="6" id="KW-0851">Voltage-gated channel</keyword>